<dbReference type="InterPro" id="IPR028978">
    <property type="entry name" value="Chorismate_lyase_/UTRA_dom_sf"/>
</dbReference>
<evidence type="ECO:0000259" key="4">
    <source>
        <dbReference type="PROSITE" id="PS50949"/>
    </source>
</evidence>
<dbReference type="EMBL" id="QFQZ01000003">
    <property type="protein sequence ID" value="PZR37015.1"/>
    <property type="molecule type" value="Genomic_DNA"/>
</dbReference>
<dbReference type="CDD" id="cd07377">
    <property type="entry name" value="WHTH_GntR"/>
    <property type="match status" value="1"/>
</dbReference>
<dbReference type="InterPro" id="IPR000524">
    <property type="entry name" value="Tscrpt_reg_HTH_GntR"/>
</dbReference>
<gene>
    <name evidence="5" type="ORF">DI526_01630</name>
</gene>
<dbReference type="Gene3D" id="1.10.10.10">
    <property type="entry name" value="Winged helix-like DNA-binding domain superfamily/Winged helix DNA-binding domain"/>
    <property type="match status" value="1"/>
</dbReference>
<dbReference type="InterPro" id="IPR036388">
    <property type="entry name" value="WH-like_DNA-bd_sf"/>
</dbReference>
<dbReference type="InterPro" id="IPR011663">
    <property type="entry name" value="UTRA"/>
</dbReference>
<dbReference type="InterPro" id="IPR036390">
    <property type="entry name" value="WH_DNA-bd_sf"/>
</dbReference>
<dbReference type="SUPFAM" id="SSF64288">
    <property type="entry name" value="Chorismate lyase-like"/>
    <property type="match status" value="1"/>
</dbReference>
<name>A0A2W5VNW7_9CAUL</name>
<organism evidence="5 6">
    <name type="scientific">Caulobacter segnis</name>
    <dbReference type="NCBI Taxonomy" id="88688"/>
    <lineage>
        <taxon>Bacteria</taxon>
        <taxon>Pseudomonadati</taxon>
        <taxon>Pseudomonadota</taxon>
        <taxon>Alphaproteobacteria</taxon>
        <taxon>Caulobacterales</taxon>
        <taxon>Caulobacteraceae</taxon>
        <taxon>Caulobacter</taxon>
    </lineage>
</organism>
<evidence type="ECO:0000313" key="6">
    <source>
        <dbReference type="Proteomes" id="UP000249393"/>
    </source>
</evidence>
<evidence type="ECO:0000256" key="3">
    <source>
        <dbReference type="ARBA" id="ARBA00023163"/>
    </source>
</evidence>
<sequence length="257" mass="28739">MTITGSAQLDAGLLDESLPTPLYHQIYLILRERILKGDFSSGSLLPGEQELAKLLDVSRITVKRALNELAEDRLVTRHRGRGTVVTGRPPRRVVRGSFDTLLESLKQMGLETQVQLLEVNDLAASATIAELLQMEEGDEVQRVVRMRKLEGEPFSYIINYVPAAIAAGYSRDDLENRSMLELLEKVGAGAFEVEQWITATAAEPHIASALQVSVGGPLLKIERVVRDKKGRPVQLVIGFYRPDLFEYHIRAQRPEKR</sequence>
<reference evidence="5 6" key="1">
    <citation type="submission" date="2017-08" db="EMBL/GenBank/DDBJ databases">
        <title>Infants hospitalized years apart are colonized by the same room-sourced microbial strains.</title>
        <authorList>
            <person name="Brooks B."/>
            <person name="Olm M.R."/>
            <person name="Firek B.A."/>
            <person name="Baker R."/>
            <person name="Thomas B.C."/>
            <person name="Morowitz M.J."/>
            <person name="Banfield J.F."/>
        </authorList>
    </citation>
    <scope>NUCLEOTIDE SEQUENCE [LARGE SCALE GENOMIC DNA]</scope>
    <source>
        <strain evidence="5">S2_003_000_R2_4</strain>
    </source>
</reference>
<dbReference type="PRINTS" id="PR00035">
    <property type="entry name" value="HTHGNTR"/>
</dbReference>
<dbReference type="SMART" id="SM00345">
    <property type="entry name" value="HTH_GNTR"/>
    <property type="match status" value="1"/>
</dbReference>
<dbReference type="PROSITE" id="PS50949">
    <property type="entry name" value="HTH_GNTR"/>
    <property type="match status" value="1"/>
</dbReference>
<protein>
    <submittedName>
        <fullName evidence="5">GntR family transcriptional regulator</fullName>
    </submittedName>
</protein>
<dbReference type="Pfam" id="PF07702">
    <property type="entry name" value="UTRA"/>
    <property type="match status" value="1"/>
</dbReference>
<dbReference type="Proteomes" id="UP000249393">
    <property type="component" value="Unassembled WGS sequence"/>
</dbReference>
<feature type="domain" description="HTH gntR-type" evidence="4">
    <location>
        <begin position="20"/>
        <end position="88"/>
    </location>
</feature>
<dbReference type="PANTHER" id="PTHR44846">
    <property type="entry name" value="MANNOSYL-D-GLYCERATE TRANSPORT/METABOLISM SYSTEM REPRESSOR MNGR-RELATED"/>
    <property type="match status" value="1"/>
</dbReference>
<dbReference type="InterPro" id="IPR050679">
    <property type="entry name" value="Bact_HTH_transcr_reg"/>
</dbReference>
<comment type="caution">
    <text evidence="5">The sequence shown here is derived from an EMBL/GenBank/DDBJ whole genome shotgun (WGS) entry which is preliminary data.</text>
</comment>
<keyword evidence="2" id="KW-0238">DNA-binding</keyword>
<dbReference type="Pfam" id="PF00392">
    <property type="entry name" value="GntR"/>
    <property type="match status" value="1"/>
</dbReference>
<dbReference type="GO" id="GO:0003677">
    <property type="term" value="F:DNA binding"/>
    <property type="evidence" value="ECO:0007669"/>
    <property type="project" value="UniProtKB-KW"/>
</dbReference>
<dbReference type="SMART" id="SM00866">
    <property type="entry name" value="UTRA"/>
    <property type="match status" value="1"/>
</dbReference>
<dbReference type="Gene3D" id="3.40.1410.10">
    <property type="entry name" value="Chorismate lyase-like"/>
    <property type="match status" value="1"/>
</dbReference>
<keyword evidence="3" id="KW-0804">Transcription</keyword>
<proteinExistence type="predicted"/>
<accession>A0A2W5VNW7</accession>
<dbReference type="SUPFAM" id="SSF46785">
    <property type="entry name" value="Winged helix' DNA-binding domain"/>
    <property type="match status" value="1"/>
</dbReference>
<evidence type="ECO:0000313" key="5">
    <source>
        <dbReference type="EMBL" id="PZR37015.1"/>
    </source>
</evidence>
<dbReference type="GO" id="GO:0003700">
    <property type="term" value="F:DNA-binding transcription factor activity"/>
    <property type="evidence" value="ECO:0007669"/>
    <property type="project" value="InterPro"/>
</dbReference>
<dbReference type="PANTHER" id="PTHR44846:SF1">
    <property type="entry name" value="MANNOSYL-D-GLYCERATE TRANSPORT_METABOLISM SYSTEM REPRESSOR MNGR-RELATED"/>
    <property type="match status" value="1"/>
</dbReference>
<evidence type="ECO:0000256" key="2">
    <source>
        <dbReference type="ARBA" id="ARBA00023125"/>
    </source>
</evidence>
<dbReference type="PRINTS" id="PR00037">
    <property type="entry name" value="HTHLACR"/>
</dbReference>
<dbReference type="AlphaFoldDB" id="A0A2W5VNW7"/>
<keyword evidence="1" id="KW-0805">Transcription regulation</keyword>
<dbReference type="InterPro" id="IPR001034">
    <property type="entry name" value="DeoR_HTH"/>
</dbReference>
<dbReference type="GO" id="GO:0045892">
    <property type="term" value="P:negative regulation of DNA-templated transcription"/>
    <property type="evidence" value="ECO:0007669"/>
    <property type="project" value="TreeGrafter"/>
</dbReference>
<evidence type="ECO:0000256" key="1">
    <source>
        <dbReference type="ARBA" id="ARBA00023015"/>
    </source>
</evidence>